<proteinExistence type="predicted"/>
<keyword evidence="3" id="KW-1185">Reference proteome</keyword>
<sequence>MTVKMTRLANESTEYRAAREELRLAEIDLMRQRERVAELRRGLPQGTVIDDYVFEEGPADLAAGDEPVRQVRLSELFSGTDRPLIVYHFMYGKAQHSPCPMCTMWIDGFNSVVDHVSQNADFVVVAAADVPTLRSHARARGWNRLRLLSAGGGTFKYDLASEDEAGAQDSTISVFTQDADGTIRHFYTGHPWMSADIRERGVDLQSPVWHLLDLTPAGRGEWYPELRYEP</sequence>
<dbReference type="EMBL" id="BAAARV010000078">
    <property type="protein sequence ID" value="GAA2375361.1"/>
    <property type="molecule type" value="Genomic_DNA"/>
</dbReference>
<evidence type="ECO:0000313" key="3">
    <source>
        <dbReference type="Proteomes" id="UP001501444"/>
    </source>
</evidence>
<gene>
    <name evidence="2" type="ORF">GCM10010170_078850</name>
</gene>
<dbReference type="Gene3D" id="3.40.30.10">
    <property type="entry name" value="Glutaredoxin"/>
    <property type="match status" value="1"/>
</dbReference>
<reference evidence="3" key="1">
    <citation type="journal article" date="2019" name="Int. J. Syst. Evol. Microbiol.">
        <title>The Global Catalogue of Microorganisms (GCM) 10K type strain sequencing project: providing services to taxonomists for standard genome sequencing and annotation.</title>
        <authorList>
            <consortium name="The Broad Institute Genomics Platform"/>
            <consortium name="The Broad Institute Genome Sequencing Center for Infectious Disease"/>
            <person name="Wu L."/>
            <person name="Ma J."/>
        </authorList>
    </citation>
    <scope>NUCLEOTIDE SEQUENCE [LARGE SCALE GENOMIC DNA]</scope>
    <source>
        <strain evidence="3">JCM 3272</strain>
    </source>
</reference>
<organism evidence="2 3">
    <name type="scientific">Dactylosporangium salmoneum</name>
    <dbReference type="NCBI Taxonomy" id="53361"/>
    <lineage>
        <taxon>Bacteria</taxon>
        <taxon>Bacillati</taxon>
        <taxon>Actinomycetota</taxon>
        <taxon>Actinomycetes</taxon>
        <taxon>Micromonosporales</taxon>
        <taxon>Micromonosporaceae</taxon>
        <taxon>Dactylosporangium</taxon>
    </lineage>
</organism>
<feature type="coiled-coil region" evidence="1">
    <location>
        <begin position="8"/>
        <end position="35"/>
    </location>
</feature>
<dbReference type="Pfam" id="PF05988">
    <property type="entry name" value="DUF899"/>
    <property type="match status" value="1"/>
</dbReference>
<dbReference type="Proteomes" id="UP001501444">
    <property type="component" value="Unassembled WGS sequence"/>
</dbReference>
<evidence type="ECO:0000313" key="2">
    <source>
        <dbReference type="EMBL" id="GAA2375361.1"/>
    </source>
</evidence>
<dbReference type="SUPFAM" id="SSF52833">
    <property type="entry name" value="Thioredoxin-like"/>
    <property type="match status" value="1"/>
</dbReference>
<dbReference type="InterPro" id="IPR036249">
    <property type="entry name" value="Thioredoxin-like_sf"/>
</dbReference>
<name>A0ABP5UBZ5_9ACTN</name>
<keyword evidence="1" id="KW-0175">Coiled coil</keyword>
<protein>
    <submittedName>
        <fullName evidence="2">DUF899 family protein</fullName>
    </submittedName>
</protein>
<evidence type="ECO:0000256" key="1">
    <source>
        <dbReference type="SAM" id="Coils"/>
    </source>
</evidence>
<accession>A0ABP5UBZ5</accession>
<comment type="caution">
    <text evidence="2">The sequence shown here is derived from an EMBL/GenBank/DDBJ whole genome shotgun (WGS) entry which is preliminary data.</text>
</comment>
<dbReference type="InterPro" id="IPR010296">
    <property type="entry name" value="DUF899_thioredox"/>
</dbReference>